<evidence type="ECO:0000256" key="1">
    <source>
        <dbReference type="ARBA" id="ARBA00004141"/>
    </source>
</evidence>
<keyword evidence="9" id="KW-1003">Cell membrane</keyword>
<proteinExistence type="inferred from homology"/>
<evidence type="ECO:0000256" key="3">
    <source>
        <dbReference type="ARBA" id="ARBA00022448"/>
    </source>
</evidence>
<dbReference type="InterPro" id="IPR038076">
    <property type="entry name" value="MgtE_N_sf"/>
</dbReference>
<feature type="transmembrane region" description="Helical" evidence="9">
    <location>
        <begin position="398"/>
        <end position="426"/>
    </location>
</feature>
<dbReference type="InterPro" id="IPR006668">
    <property type="entry name" value="Mg_transptr_MgtE_intracell_dom"/>
</dbReference>
<comment type="subcellular location">
    <subcellularLocation>
        <location evidence="9">Cell membrane</location>
        <topology evidence="9">Multi-pass membrane protein</topology>
    </subcellularLocation>
    <subcellularLocation>
        <location evidence="1">Membrane</location>
        <topology evidence="1">Multi-pass membrane protein</topology>
    </subcellularLocation>
</comment>
<comment type="similarity">
    <text evidence="2 9">Belongs to the SLC41A transporter family.</text>
</comment>
<evidence type="ECO:0000256" key="2">
    <source>
        <dbReference type="ARBA" id="ARBA00009749"/>
    </source>
</evidence>
<feature type="domain" description="CBS" evidence="10">
    <location>
        <begin position="214"/>
        <end position="270"/>
    </location>
</feature>
<keyword evidence="6 9" id="KW-1133">Transmembrane helix</keyword>
<dbReference type="Gene3D" id="1.10.357.20">
    <property type="entry name" value="SLC41 divalent cation transporters, integral membrane domain"/>
    <property type="match status" value="1"/>
</dbReference>
<keyword evidence="4 9" id="KW-0812">Transmembrane</keyword>
<dbReference type="PANTHER" id="PTHR43773:SF1">
    <property type="entry name" value="MAGNESIUM TRANSPORTER MGTE"/>
    <property type="match status" value="1"/>
</dbReference>
<evidence type="ECO:0000256" key="7">
    <source>
        <dbReference type="ARBA" id="ARBA00023136"/>
    </source>
</evidence>
<evidence type="ECO:0000256" key="9">
    <source>
        <dbReference type="RuleBase" id="RU362011"/>
    </source>
</evidence>
<gene>
    <name evidence="11" type="primary">mgtE</name>
    <name evidence="11" type="ORF">NDI37_20935</name>
</gene>
<evidence type="ECO:0000256" key="6">
    <source>
        <dbReference type="ARBA" id="ARBA00022989"/>
    </source>
</evidence>
<accession>A0ABV0JU44</accession>
<reference evidence="11 12" key="1">
    <citation type="submission" date="2022-04" db="EMBL/GenBank/DDBJ databases">
        <title>Positive selection, recombination, and allopatry shape intraspecific diversity of widespread and dominant cyanobacteria.</title>
        <authorList>
            <person name="Wei J."/>
            <person name="Shu W."/>
            <person name="Hu C."/>
        </authorList>
    </citation>
    <scope>NUCLEOTIDE SEQUENCE [LARGE SCALE GENOMIC DNA]</scope>
    <source>
        <strain evidence="11 12">GB2-A5</strain>
    </source>
</reference>
<evidence type="ECO:0000256" key="5">
    <source>
        <dbReference type="ARBA" id="ARBA00022842"/>
    </source>
</evidence>
<dbReference type="SUPFAM" id="SSF158791">
    <property type="entry name" value="MgtE N-terminal domain-like"/>
    <property type="match status" value="1"/>
</dbReference>
<dbReference type="NCBIfam" id="TIGR00400">
    <property type="entry name" value="mgtE"/>
    <property type="match status" value="1"/>
</dbReference>
<comment type="caution">
    <text evidence="11">The sequence shown here is derived from an EMBL/GenBank/DDBJ whole genome shotgun (WGS) entry which is preliminary data.</text>
</comment>
<dbReference type="Pfam" id="PF03448">
    <property type="entry name" value="MgtE_N"/>
    <property type="match status" value="1"/>
</dbReference>
<dbReference type="InterPro" id="IPR046342">
    <property type="entry name" value="CBS_dom_sf"/>
</dbReference>
<keyword evidence="7 9" id="KW-0472">Membrane</keyword>
<dbReference type="SUPFAM" id="SSF161093">
    <property type="entry name" value="MgtE membrane domain-like"/>
    <property type="match status" value="1"/>
</dbReference>
<evidence type="ECO:0000313" key="11">
    <source>
        <dbReference type="EMBL" id="MEP0866922.1"/>
    </source>
</evidence>
<keyword evidence="3 9" id="KW-0813">Transport</keyword>
<dbReference type="PROSITE" id="PS51371">
    <property type="entry name" value="CBS"/>
    <property type="match status" value="2"/>
</dbReference>
<feature type="domain" description="CBS" evidence="10">
    <location>
        <begin position="150"/>
        <end position="213"/>
    </location>
</feature>
<dbReference type="SUPFAM" id="SSF54631">
    <property type="entry name" value="CBS-domain pair"/>
    <property type="match status" value="1"/>
</dbReference>
<name>A0ABV0JU44_9CYAN</name>
<dbReference type="SMART" id="SM00116">
    <property type="entry name" value="CBS"/>
    <property type="match status" value="2"/>
</dbReference>
<dbReference type="PANTHER" id="PTHR43773">
    <property type="entry name" value="MAGNESIUM TRANSPORTER MGTE"/>
    <property type="match status" value="1"/>
</dbReference>
<dbReference type="InterPro" id="IPR006669">
    <property type="entry name" value="MgtE_transporter"/>
</dbReference>
<feature type="transmembrane region" description="Helical" evidence="9">
    <location>
        <begin position="438"/>
        <end position="461"/>
    </location>
</feature>
<dbReference type="CDD" id="cd04606">
    <property type="entry name" value="CBS_pair_Mg_transporter"/>
    <property type="match status" value="1"/>
</dbReference>
<keyword evidence="12" id="KW-1185">Reference proteome</keyword>
<feature type="transmembrane region" description="Helical" evidence="9">
    <location>
        <begin position="372"/>
        <end position="392"/>
    </location>
</feature>
<evidence type="ECO:0000259" key="10">
    <source>
        <dbReference type="PROSITE" id="PS51371"/>
    </source>
</evidence>
<evidence type="ECO:0000313" key="12">
    <source>
        <dbReference type="Proteomes" id="UP001442494"/>
    </source>
</evidence>
<dbReference type="InterPro" id="IPR006667">
    <property type="entry name" value="SLC41_membr_dom"/>
</dbReference>
<dbReference type="RefSeq" id="WP_190418590.1">
    <property type="nucleotide sequence ID" value="NZ_JAMPKK010000054.1"/>
</dbReference>
<dbReference type="Gene3D" id="3.10.580.10">
    <property type="entry name" value="CBS-domain"/>
    <property type="match status" value="1"/>
</dbReference>
<protein>
    <recommendedName>
        <fullName evidence="9">Magnesium transporter MgtE</fullName>
    </recommendedName>
</protein>
<keyword evidence="5 9" id="KW-0460">Magnesium</keyword>
<keyword evidence="8" id="KW-0129">CBS domain</keyword>
<dbReference type="Pfam" id="PF01769">
    <property type="entry name" value="MgtE"/>
    <property type="match status" value="1"/>
</dbReference>
<comment type="function">
    <text evidence="9">Acts as a magnesium transporter.</text>
</comment>
<dbReference type="SMART" id="SM00924">
    <property type="entry name" value="MgtE_N"/>
    <property type="match status" value="1"/>
</dbReference>
<dbReference type="Gene3D" id="1.25.60.10">
    <property type="entry name" value="MgtE N-terminal domain-like"/>
    <property type="match status" value="1"/>
</dbReference>
<organism evidence="11 12">
    <name type="scientific">Funiculus sociatus GB2-A5</name>
    <dbReference type="NCBI Taxonomy" id="2933946"/>
    <lineage>
        <taxon>Bacteria</taxon>
        <taxon>Bacillati</taxon>
        <taxon>Cyanobacteriota</taxon>
        <taxon>Cyanophyceae</taxon>
        <taxon>Coleofasciculales</taxon>
        <taxon>Coleofasciculaceae</taxon>
        <taxon>Funiculus</taxon>
    </lineage>
</organism>
<dbReference type="InterPro" id="IPR000644">
    <property type="entry name" value="CBS_dom"/>
</dbReference>
<comment type="caution">
    <text evidence="9">Lacks conserved residue(s) required for the propagation of feature annotation.</text>
</comment>
<keyword evidence="9" id="KW-0479">Metal-binding</keyword>
<comment type="subunit">
    <text evidence="9">Homodimer.</text>
</comment>
<dbReference type="Pfam" id="PF00571">
    <property type="entry name" value="CBS"/>
    <property type="match status" value="2"/>
</dbReference>
<dbReference type="EMBL" id="JAMPKK010000054">
    <property type="protein sequence ID" value="MEP0866922.1"/>
    <property type="molecule type" value="Genomic_DNA"/>
</dbReference>
<dbReference type="Proteomes" id="UP001442494">
    <property type="component" value="Unassembled WGS sequence"/>
</dbReference>
<sequence>MTDSNIPLQTISRSELRQLVRMQLQALLEAGDLQAAKAILVPVQPADIAEAIEGLPEAMQAIAFRLLSKDEAIEVYEYLDSSIQQTLIDELKRQDVLDIVDRMSPDDRARLFDELPATVVRRLLEQLSPTERQATAQLLGYTAGTAGRLMTPEYISLKESFTVAQTLDRIRNLANVTETIYYLYVTDAARRLTGILSLRDLVTTQPNQTVGEIMTRDVIFVHTDTDQEEVARLIGRYDFLAVPVVDKEQRLVGIVTVDDVIDILEQETTEDIYKLGGVQSGGDNYFQTDLLTVARKRVVWLFVLLVTNTVTGTIIKSEEDLLQKVVALAAFIPLLTGTGGNVGAQSSTVVIRGMNTDEIRAMGPLQVIGREAIAGAMLGVMLGSLATVWAYWLLQGDLAVAIAVGISLVAISILASVAGSGLPFVFRRIGLDPALMSAPFITTAVDVLGVLIYFNLARLILRF</sequence>
<evidence type="ECO:0000256" key="4">
    <source>
        <dbReference type="ARBA" id="ARBA00022692"/>
    </source>
</evidence>
<dbReference type="InterPro" id="IPR036739">
    <property type="entry name" value="SLC41_membr_dom_sf"/>
</dbReference>
<evidence type="ECO:0000256" key="8">
    <source>
        <dbReference type="PROSITE-ProRule" id="PRU00703"/>
    </source>
</evidence>